<dbReference type="GO" id="GO:0005507">
    <property type="term" value="F:copper ion binding"/>
    <property type="evidence" value="ECO:0007669"/>
    <property type="project" value="InterPro"/>
</dbReference>
<dbReference type="AlphaFoldDB" id="H0E551"/>
<evidence type="ECO:0000313" key="1">
    <source>
        <dbReference type="EMBL" id="EHN11190.1"/>
    </source>
</evidence>
<evidence type="ECO:0000313" key="2">
    <source>
        <dbReference type="Proteomes" id="UP000005143"/>
    </source>
</evidence>
<keyword evidence="2" id="KW-1185">Reference proteome</keyword>
<reference evidence="1 2" key="1">
    <citation type="journal article" date="2013" name="Biodegradation">
        <title>Quantitative proteomic analysis of ibuprofen-degrading Patulibacter sp. strain I11.</title>
        <authorList>
            <person name="Almeida B."/>
            <person name="Kjeldal H."/>
            <person name="Lolas I."/>
            <person name="Knudsen A.D."/>
            <person name="Carvalho G."/>
            <person name="Nielsen K.L."/>
            <person name="Barreto Crespo M.T."/>
            <person name="Stensballe A."/>
            <person name="Nielsen J.L."/>
        </authorList>
    </citation>
    <scope>NUCLEOTIDE SEQUENCE [LARGE SCALE GENOMIC DNA]</scope>
    <source>
        <strain evidence="1 2">I11</strain>
    </source>
</reference>
<dbReference type="InterPro" id="IPR001695">
    <property type="entry name" value="Lysyl_oxidase"/>
</dbReference>
<name>H0E551_9ACTN</name>
<proteinExistence type="predicted"/>
<dbReference type="RefSeq" id="WP_007573964.1">
    <property type="nucleotide sequence ID" value="NZ_AGUD01000136.1"/>
</dbReference>
<dbReference type="EMBL" id="AGUD01000136">
    <property type="protein sequence ID" value="EHN11190.1"/>
    <property type="molecule type" value="Genomic_DNA"/>
</dbReference>
<organism evidence="1 2">
    <name type="scientific">Patulibacter medicamentivorans</name>
    <dbReference type="NCBI Taxonomy" id="1097667"/>
    <lineage>
        <taxon>Bacteria</taxon>
        <taxon>Bacillati</taxon>
        <taxon>Actinomycetota</taxon>
        <taxon>Thermoleophilia</taxon>
        <taxon>Solirubrobacterales</taxon>
        <taxon>Patulibacteraceae</taxon>
        <taxon>Patulibacter</taxon>
    </lineage>
</organism>
<dbReference type="Proteomes" id="UP000005143">
    <property type="component" value="Unassembled WGS sequence"/>
</dbReference>
<accession>H0E551</accession>
<dbReference type="OrthoDB" id="914406at2"/>
<gene>
    <name evidence="1" type="ORF">PAI11_19380</name>
</gene>
<sequence length="293" mass="32426">MSKLQIRRVAGVALAAIVVPGAAGVAIVAGEPAARPAPAAATATVNPCLGPEAATLRCPDLMMSRPFGIRVDRRARRGRTLLRAGNSIDSVGAGPAELRGRRTRSGWMAARQYVDRVGGGHLKLDNGGRLQFKKAHLDRRWWKFHDAARFELWTLDAQGERAERVRVGPKVAYCLRDLERTEPHLARSPRRAVYPACSTDRKRRRATLGTSPGWSDVYPPDYPEQWIDVSGLRGCFAYVHIADPGNAILESDEENNQAQVIVRLPFHRKDRRGGCPGRDFGRRYVERDAGDGY</sequence>
<dbReference type="Pfam" id="PF01186">
    <property type="entry name" value="Lysyl_oxidase"/>
    <property type="match status" value="1"/>
</dbReference>
<protein>
    <submittedName>
        <fullName evidence="1">Uncharacterized protein</fullName>
    </submittedName>
</protein>
<comment type="caution">
    <text evidence="1">The sequence shown here is derived from an EMBL/GenBank/DDBJ whole genome shotgun (WGS) entry which is preliminary data.</text>
</comment>
<dbReference type="GO" id="GO:0016641">
    <property type="term" value="F:oxidoreductase activity, acting on the CH-NH2 group of donors, oxygen as acceptor"/>
    <property type="evidence" value="ECO:0007669"/>
    <property type="project" value="InterPro"/>
</dbReference>